<accession>A0ABY5LE70</accession>
<evidence type="ECO:0008006" key="3">
    <source>
        <dbReference type="Google" id="ProtNLM"/>
    </source>
</evidence>
<keyword evidence="2" id="KW-1185">Reference proteome</keyword>
<reference evidence="1" key="1">
    <citation type="submission" date="2022-07" db="EMBL/GenBank/DDBJ databases">
        <title>Sphingomonas sp. nov., a novel bacterium isolated from the north slope of the Mount Everest.</title>
        <authorList>
            <person name="Cui X."/>
            <person name="Liu Y."/>
        </authorList>
    </citation>
    <scope>NUCLEOTIDE SEQUENCE</scope>
    <source>
        <strain evidence="1">S5-59</strain>
    </source>
</reference>
<evidence type="ECO:0000313" key="1">
    <source>
        <dbReference type="EMBL" id="UUL84079.1"/>
    </source>
</evidence>
<protein>
    <recommendedName>
        <fullName evidence="3">TIGR02646 family protein</fullName>
    </recommendedName>
</protein>
<evidence type="ECO:0000313" key="2">
    <source>
        <dbReference type="Proteomes" id="UP001058533"/>
    </source>
</evidence>
<proteinExistence type="predicted"/>
<name>A0ABY5LE70_9SPHN</name>
<gene>
    <name evidence="1" type="ORF">NMP03_07820</name>
</gene>
<organism evidence="1 2">
    <name type="scientific">Sphingomonas qomolangmaensis</name>
    <dbReference type="NCBI Taxonomy" id="2918765"/>
    <lineage>
        <taxon>Bacteria</taxon>
        <taxon>Pseudomonadati</taxon>
        <taxon>Pseudomonadota</taxon>
        <taxon>Alphaproteobacteria</taxon>
        <taxon>Sphingomonadales</taxon>
        <taxon>Sphingomonadaceae</taxon>
        <taxon>Sphingomonas</taxon>
    </lineage>
</organism>
<dbReference type="Proteomes" id="UP001058533">
    <property type="component" value="Chromosome"/>
</dbReference>
<sequence>MLKIAVRDLPESALKTLNAIQAIVDKPADYPARVAKAKSEWDAKISSNAKKDAFKTIRETLAKMCVGSARCSYCEDSLADEIEHIQPKNLFPEHAFVWGNYLFACGPCNGPKSNRYGVLNGTIVDEFMRGRNDAVVPPAAGVPGFIDPRTEDPFSFLEIDLGGVTPGGTRIQGTFDILPLDGLGEADLARATFTIDVLGLNREAIREARKNAFGGFSARMHQYVASKENEADAHELAHLETDLLKTPHLSVFEDIRRQRSLLPDLLDLFARAPEMLDWKVVPDAAT</sequence>
<dbReference type="RefSeq" id="WP_256507914.1">
    <property type="nucleotide sequence ID" value="NZ_CP101740.1"/>
</dbReference>
<dbReference type="Gene3D" id="1.10.30.50">
    <property type="match status" value="1"/>
</dbReference>
<dbReference type="EMBL" id="CP101740">
    <property type="protein sequence ID" value="UUL84079.1"/>
    <property type="molecule type" value="Genomic_DNA"/>
</dbReference>